<proteinExistence type="predicted"/>
<keyword evidence="2" id="KW-1185">Reference proteome</keyword>
<name>A0A6H5G376_9HEMI</name>
<evidence type="ECO:0000313" key="1">
    <source>
        <dbReference type="EMBL" id="CAA9996125.1"/>
    </source>
</evidence>
<dbReference type="Proteomes" id="UP000479000">
    <property type="component" value="Unassembled WGS sequence"/>
</dbReference>
<gene>
    <name evidence="1" type="ORF">NTEN_LOCUS2728</name>
</gene>
<accession>A0A6H5G376</accession>
<dbReference type="EMBL" id="CADCXU010004419">
    <property type="protein sequence ID" value="CAA9996125.1"/>
    <property type="molecule type" value="Genomic_DNA"/>
</dbReference>
<organism evidence="1 2">
    <name type="scientific">Nesidiocoris tenuis</name>
    <dbReference type="NCBI Taxonomy" id="355587"/>
    <lineage>
        <taxon>Eukaryota</taxon>
        <taxon>Metazoa</taxon>
        <taxon>Ecdysozoa</taxon>
        <taxon>Arthropoda</taxon>
        <taxon>Hexapoda</taxon>
        <taxon>Insecta</taxon>
        <taxon>Pterygota</taxon>
        <taxon>Neoptera</taxon>
        <taxon>Paraneoptera</taxon>
        <taxon>Hemiptera</taxon>
        <taxon>Heteroptera</taxon>
        <taxon>Panheteroptera</taxon>
        <taxon>Cimicomorpha</taxon>
        <taxon>Miridae</taxon>
        <taxon>Dicyphina</taxon>
        <taxon>Nesidiocoris</taxon>
    </lineage>
</organism>
<protein>
    <submittedName>
        <fullName evidence="1">Uncharacterized protein</fullName>
    </submittedName>
</protein>
<evidence type="ECO:0000313" key="2">
    <source>
        <dbReference type="Proteomes" id="UP000479000"/>
    </source>
</evidence>
<reference evidence="1 2" key="1">
    <citation type="submission" date="2020-02" db="EMBL/GenBank/DDBJ databases">
        <authorList>
            <person name="Ferguson B K."/>
        </authorList>
    </citation>
    <scope>NUCLEOTIDE SEQUENCE [LARGE SCALE GENOMIC DNA]</scope>
</reference>
<feature type="non-terminal residue" evidence="1">
    <location>
        <position position="55"/>
    </location>
</feature>
<dbReference type="AlphaFoldDB" id="A0A6H5G376"/>
<sequence length="55" mass="6515">MMCRYVICYLTNSAVWSRVNKIDRSQFIRRRQRDPIAFPRDASATPAFQFRITCG</sequence>